<proteinExistence type="predicted"/>
<keyword evidence="6" id="KW-0175">Coiled coil</keyword>
<dbReference type="AlphaFoldDB" id="K1JJP7"/>
<keyword evidence="4 5" id="KW-0802">TPR repeat</keyword>
<dbReference type="InterPro" id="IPR019734">
    <property type="entry name" value="TPR_rpt"/>
</dbReference>
<dbReference type="GO" id="GO:0030313">
    <property type="term" value="C:cell envelope"/>
    <property type="evidence" value="ECO:0007669"/>
    <property type="project" value="UniProtKB-SubCell"/>
</dbReference>
<evidence type="ECO:0000259" key="9">
    <source>
        <dbReference type="Pfam" id="PF23914"/>
    </source>
</evidence>
<dbReference type="PROSITE" id="PS50005">
    <property type="entry name" value="TPR"/>
    <property type="match status" value="1"/>
</dbReference>
<feature type="repeat" description="TPR" evidence="5">
    <location>
        <begin position="165"/>
        <end position="198"/>
    </location>
</feature>
<evidence type="ECO:0000256" key="7">
    <source>
        <dbReference type="SAM" id="Phobius"/>
    </source>
</evidence>
<protein>
    <submittedName>
        <fullName evidence="10">Cytochrome c-type biogenesis protein CcmI</fullName>
    </submittedName>
</protein>
<dbReference type="Pfam" id="PF23892">
    <property type="entry name" value="Ig_CycH"/>
    <property type="match status" value="1"/>
</dbReference>
<keyword evidence="7" id="KW-1133">Transmembrane helix</keyword>
<dbReference type="GO" id="GO:0017004">
    <property type="term" value="P:cytochrome complex assembly"/>
    <property type="evidence" value="ECO:0007669"/>
    <property type="project" value="UniProtKB-KW"/>
</dbReference>
<dbReference type="NCBIfam" id="TIGR03142">
    <property type="entry name" value="cytochro_ccmI"/>
    <property type="match status" value="1"/>
</dbReference>
<dbReference type="HOGENOM" id="CLU_036074_2_1_4"/>
<keyword evidence="3" id="KW-0201">Cytochrome c-type biogenesis</keyword>
<dbReference type="InterPro" id="IPR056413">
    <property type="entry name" value="TPR_CcmH_CycH"/>
</dbReference>
<dbReference type="RefSeq" id="WP_005436522.1">
    <property type="nucleotide sequence ID" value="NZ_JH815519.1"/>
</dbReference>
<dbReference type="Proteomes" id="UP000005835">
    <property type="component" value="Unassembled WGS sequence"/>
</dbReference>
<dbReference type="SUPFAM" id="SSF48452">
    <property type="entry name" value="TPR-like"/>
    <property type="match status" value="1"/>
</dbReference>
<keyword evidence="7" id="KW-0472">Membrane</keyword>
<organism evidence="10 11">
    <name type="scientific">Sutterella wadsworthensis 2_1_59BFAA</name>
    <dbReference type="NCBI Taxonomy" id="742823"/>
    <lineage>
        <taxon>Bacteria</taxon>
        <taxon>Pseudomonadati</taxon>
        <taxon>Pseudomonadota</taxon>
        <taxon>Betaproteobacteria</taxon>
        <taxon>Burkholderiales</taxon>
        <taxon>Sutterellaceae</taxon>
        <taxon>Sutterella</taxon>
    </lineage>
</organism>
<dbReference type="SMART" id="SM00028">
    <property type="entry name" value="TPR"/>
    <property type="match status" value="2"/>
</dbReference>
<evidence type="ECO:0000256" key="4">
    <source>
        <dbReference type="ARBA" id="ARBA00022803"/>
    </source>
</evidence>
<name>K1JJP7_9BURK</name>
<evidence type="ECO:0000256" key="5">
    <source>
        <dbReference type="PROSITE-ProRule" id="PRU00339"/>
    </source>
</evidence>
<keyword evidence="7" id="KW-0812">Transmembrane</keyword>
<evidence type="ECO:0000256" key="2">
    <source>
        <dbReference type="ARBA" id="ARBA00022737"/>
    </source>
</evidence>
<dbReference type="InterPro" id="IPR011990">
    <property type="entry name" value="TPR-like_helical_dom_sf"/>
</dbReference>
<dbReference type="Gene3D" id="1.25.40.10">
    <property type="entry name" value="Tetratricopeptide repeat domain"/>
    <property type="match status" value="1"/>
</dbReference>
<evidence type="ECO:0000256" key="6">
    <source>
        <dbReference type="SAM" id="Coils"/>
    </source>
</evidence>
<feature type="domain" description="Cytochrome c-type biogenesis protein H TPR" evidence="9">
    <location>
        <begin position="136"/>
        <end position="269"/>
    </location>
</feature>
<dbReference type="InterPro" id="IPR051263">
    <property type="entry name" value="C-type_cytochrome_biogenesis"/>
</dbReference>
<keyword evidence="11" id="KW-1185">Reference proteome</keyword>
<sequence>MLTTFIIICVVFCLIAMAAVALPLWFGGRKAADAEDRHETILGILRQQAADLEKEREAGRIDLDEYEESRLELERRVLEETARDTDAEVKDQSKVARIIAVVLAVVIPASAVFGYLALGRYNAMDPAFLEAVQNQQRQTQGHSQSDMMAAIERLQNRLKETPDDAQTWYMLARTLSNVGRFAEALDAFREVDRLVPNNADIIADMADMTAAANNKVITDEARALLQRALKIDPGQWKALALLAIDAWDHEKYAEAAAYWEKLLVVLPEDFGDAQQIRNNIDEARRLAGMDPAARQAEAEAFKGESVPTVQAAEPSFVSGRVTLDKAHADKVKPEDTVFIYARPTTGSKMPVAFMRITAKELPFEFKLTSDMTMAMGATTLADVKDVIVGARISRTGNFMPQAGDLEGETSAPVQTGTEGIDLVIGTVR</sequence>
<comment type="subcellular location">
    <subcellularLocation>
        <location evidence="1">Cell envelope</location>
    </subcellularLocation>
</comment>
<dbReference type="eggNOG" id="COG4235">
    <property type="taxonomic scope" value="Bacteria"/>
</dbReference>
<evidence type="ECO:0000313" key="10">
    <source>
        <dbReference type="EMBL" id="EKB30411.1"/>
    </source>
</evidence>
<dbReference type="InterPro" id="IPR017560">
    <property type="entry name" value="Cyt_c_biogenesis_CcmI"/>
</dbReference>
<dbReference type="InterPro" id="IPR056412">
    <property type="entry name" value="Ig_CycH"/>
</dbReference>
<keyword evidence="2" id="KW-0677">Repeat</keyword>
<comment type="caution">
    <text evidence="10">The sequence shown here is derived from an EMBL/GenBank/DDBJ whole genome shotgun (WGS) entry which is preliminary data.</text>
</comment>
<feature type="transmembrane region" description="Helical" evidence="7">
    <location>
        <begin position="6"/>
        <end position="27"/>
    </location>
</feature>
<reference evidence="10 11" key="1">
    <citation type="submission" date="2012-05" db="EMBL/GenBank/DDBJ databases">
        <title>The Genome Sequence of Sutterella wadsworthensis 2_1_59BFAA.</title>
        <authorList>
            <consortium name="The Broad Institute Genome Sequencing Platform"/>
            <person name="Earl A."/>
            <person name="Ward D."/>
            <person name="Feldgarden M."/>
            <person name="Gevers D."/>
            <person name="Daigneault M."/>
            <person name="Strauss J."/>
            <person name="Allen-Vercoe E."/>
            <person name="Walker B."/>
            <person name="Young S.K."/>
            <person name="Zeng Q."/>
            <person name="Gargeya S."/>
            <person name="Fitzgerald M."/>
            <person name="Haas B."/>
            <person name="Abouelleil A."/>
            <person name="Alvarado L."/>
            <person name="Arachchi H.M."/>
            <person name="Berlin A.M."/>
            <person name="Chapman S.B."/>
            <person name="Goldberg J."/>
            <person name="Griggs A."/>
            <person name="Gujja S."/>
            <person name="Hansen M."/>
            <person name="Howarth C."/>
            <person name="Imamovic A."/>
            <person name="Larimer J."/>
            <person name="McCowen C."/>
            <person name="Montmayeur A."/>
            <person name="Murphy C."/>
            <person name="Neiman D."/>
            <person name="Pearson M."/>
            <person name="Priest M."/>
            <person name="Roberts A."/>
            <person name="Saif S."/>
            <person name="Shea T."/>
            <person name="Sisk P."/>
            <person name="Sykes S."/>
            <person name="Wortman J."/>
            <person name="Nusbaum C."/>
            <person name="Birren B."/>
        </authorList>
    </citation>
    <scope>NUCLEOTIDE SEQUENCE [LARGE SCALE GENOMIC DNA]</scope>
    <source>
        <strain evidence="10 11">2_1_59BFAA</strain>
    </source>
</reference>
<dbReference type="EMBL" id="ADMG01000042">
    <property type="protein sequence ID" value="EKB30411.1"/>
    <property type="molecule type" value="Genomic_DNA"/>
</dbReference>
<dbReference type="PANTHER" id="PTHR47870:SF1">
    <property type="entry name" value="CYTOCHROME C-TYPE BIOGENESIS PROTEIN CCMH"/>
    <property type="match status" value="1"/>
</dbReference>
<feature type="coiled-coil region" evidence="6">
    <location>
        <begin position="49"/>
        <end position="83"/>
    </location>
</feature>
<dbReference type="Pfam" id="PF23914">
    <property type="entry name" value="TPR_CcmH_CycH"/>
    <property type="match status" value="1"/>
</dbReference>
<evidence type="ECO:0000313" key="11">
    <source>
        <dbReference type="Proteomes" id="UP000005835"/>
    </source>
</evidence>
<accession>K1JJP7</accession>
<feature type="transmembrane region" description="Helical" evidence="7">
    <location>
        <begin position="98"/>
        <end position="118"/>
    </location>
</feature>
<gene>
    <name evidence="10" type="ORF">HMPREF9465_01939</name>
</gene>
<dbReference type="PANTHER" id="PTHR47870">
    <property type="entry name" value="CYTOCHROME C-TYPE BIOGENESIS PROTEIN CCMH"/>
    <property type="match status" value="1"/>
</dbReference>
<evidence type="ECO:0000256" key="1">
    <source>
        <dbReference type="ARBA" id="ARBA00004196"/>
    </source>
</evidence>
<dbReference type="PATRIC" id="fig|742823.3.peg.1935"/>
<feature type="domain" description="Cytochrome c-type biogenesis protein H Ig-like" evidence="8">
    <location>
        <begin position="319"/>
        <end position="424"/>
    </location>
</feature>
<dbReference type="STRING" id="742823.HMPREF9465_01939"/>
<evidence type="ECO:0000259" key="8">
    <source>
        <dbReference type="Pfam" id="PF23892"/>
    </source>
</evidence>
<evidence type="ECO:0000256" key="3">
    <source>
        <dbReference type="ARBA" id="ARBA00022748"/>
    </source>
</evidence>